<name>A0A7U2R3L0_ASPFN</name>
<dbReference type="PANTHER" id="PTHR47779:SF2">
    <property type="entry name" value="SHOCK TREHALOSE SYNTHASE, PUTATIVE (AFU_ORTHOLOGUE AFUA_5G14780)-RELATED"/>
    <property type="match status" value="1"/>
</dbReference>
<protein>
    <submittedName>
        <fullName evidence="1">Heat shock trehalose synthase</fullName>
    </submittedName>
</protein>
<dbReference type="Proteomes" id="UP000596276">
    <property type="component" value="Chromosome 8"/>
</dbReference>
<organism evidence="1 2">
    <name type="scientific">Aspergillus flavus (strain ATCC 200026 / FGSC A1120 / IAM 13836 / NRRL 3357 / JCM 12722 / SRRC 167)</name>
    <dbReference type="NCBI Taxonomy" id="332952"/>
    <lineage>
        <taxon>Eukaryota</taxon>
        <taxon>Fungi</taxon>
        <taxon>Dikarya</taxon>
        <taxon>Ascomycota</taxon>
        <taxon>Pezizomycotina</taxon>
        <taxon>Eurotiomycetes</taxon>
        <taxon>Eurotiomycetidae</taxon>
        <taxon>Eurotiales</taxon>
        <taxon>Aspergillaceae</taxon>
        <taxon>Aspergillus</taxon>
        <taxon>Aspergillus subgen. Circumdati</taxon>
    </lineage>
</organism>
<sequence length="674" mass="76757">MSEQQQQRKRERDINEGTSWSGRSLTTIYAGISVLHRDYEDSRAAIAFRNSAYLFDYIVFDLPAESSNTPVHTICNRIVSELRTYSEKHKEKLIGLAMPLLLADKYPPLCPQLWRELDILPLVLEHKERARADADQGELATFASWNTKELDEQADSMVRKCLRSFGAGHVLQGEIGLGSLVGVDRNFRVRLADLQDYQETVNARTWSMAQDYAEELKRRNVKIAFFSLSSHGRPDIHTRHSLVRFLHYLGVNVQCGLNMWSRYVPKPRPGINSIIRKMQDSLEGLGERDDSITVDEEMCILQWVYENARRYWLCEDDPLQARSKGGADIVVIDDVPLTPAALLSKQTDPGRPVIFENRLQVQKGALQDASNFSTRPWNFLRERLKHVDLVVSQAPKELLPNIMPQKKVVYIPVSVDQLDGLNKCMSDFDLTFYGREFNTLCRSFETPTLNYPNEEYILHLSQFRNLDETITVLNAYQKFRSHCMDAGMNTLFPKLLIYHYGPSRSSRSTLIYDAILSYIETDMPRLKSCIYVMQIGPPDQLWNTLLTRAKVVIELSMCEGIPAMLLAAVQKGKPIITAKEIGQFSFTKGVNNILFCEKGDADIIARLLRDLWTDPRLSELLLPGSRRLRDEYTTVGNAVNWLFLAAEMSREGNVVEPDGRSIYELAGQGAGLCA</sequence>
<keyword evidence="1" id="KW-0346">Stress response</keyword>
<dbReference type="InterPro" id="IPR052078">
    <property type="entry name" value="Trehalose_Metab_GTase"/>
</dbReference>
<dbReference type="Gene3D" id="3.40.50.2000">
    <property type="entry name" value="Glycogen Phosphorylase B"/>
    <property type="match status" value="2"/>
</dbReference>
<dbReference type="PANTHER" id="PTHR47779">
    <property type="entry name" value="SYNTHASE (CCG-9), PUTATIVE (AFU_ORTHOLOGUE AFUA_3G12100)-RELATED"/>
    <property type="match status" value="1"/>
</dbReference>
<proteinExistence type="predicted"/>
<evidence type="ECO:0000313" key="2">
    <source>
        <dbReference type="Proteomes" id="UP000596276"/>
    </source>
</evidence>
<dbReference type="VEuPathDB" id="FungiDB:AFLA_013117"/>
<dbReference type="AlphaFoldDB" id="A0A7U2R3L0"/>
<reference evidence="2" key="1">
    <citation type="journal article" date="2021" name="G3 (Bethesda)">
        <title>Chromosome assembled and annotated genome sequence of Aspergillus flavus NRRL 3357.</title>
        <authorList>
            <person name="Skerker J.M."/>
            <person name="Pianalto K.M."/>
            <person name="Mondo S.J."/>
            <person name="Yang K."/>
            <person name="Arkin A.P."/>
            <person name="Keller N.P."/>
            <person name="Grigoriev I.V."/>
            <person name="Louise Glass N.L."/>
        </authorList>
    </citation>
    <scope>NUCLEOTIDE SEQUENCE [LARGE SCALE GENOMIC DNA]</scope>
    <source>
        <strain evidence="2">ATCC 200026 / FGSC A1120 / IAM 13836 / NRRL 3357 / JCM 12722 / SRRC 167</strain>
    </source>
</reference>
<dbReference type="SUPFAM" id="SSF53756">
    <property type="entry name" value="UDP-Glycosyltransferase/glycogen phosphorylase"/>
    <property type="match status" value="1"/>
</dbReference>
<keyword evidence="2" id="KW-1185">Reference proteome</keyword>
<gene>
    <name evidence="1" type="ORF">F9C07_12929</name>
</gene>
<accession>A0A7U2R3L0</accession>
<dbReference type="EMBL" id="CP044616">
    <property type="protein sequence ID" value="QRD93295.1"/>
    <property type="molecule type" value="Genomic_DNA"/>
</dbReference>
<dbReference type="VEuPathDB" id="FungiDB:F9C07_12929"/>
<evidence type="ECO:0000313" key="1">
    <source>
        <dbReference type="EMBL" id="QRD93295.1"/>
    </source>
</evidence>
<dbReference type="OMA" id="NILFCEK"/>